<accession>A0A509EDE8</accession>
<feature type="transmembrane region" description="Helical" evidence="1">
    <location>
        <begin position="113"/>
        <end position="131"/>
    </location>
</feature>
<evidence type="ECO:0000313" key="2">
    <source>
        <dbReference type="EMBL" id="VUD72306.1"/>
    </source>
</evidence>
<proteinExistence type="predicted"/>
<dbReference type="EMBL" id="CABFPH010000038">
    <property type="protein sequence ID" value="VUD72306.1"/>
    <property type="molecule type" value="Genomic_DNA"/>
</dbReference>
<evidence type="ECO:0000256" key="1">
    <source>
        <dbReference type="SAM" id="Phobius"/>
    </source>
</evidence>
<keyword evidence="1" id="KW-0472">Membrane</keyword>
<organism evidence="2 3">
    <name type="scientific">Methylobacterium symbioticum</name>
    <dbReference type="NCBI Taxonomy" id="2584084"/>
    <lineage>
        <taxon>Bacteria</taxon>
        <taxon>Pseudomonadati</taxon>
        <taxon>Pseudomonadota</taxon>
        <taxon>Alphaproteobacteria</taxon>
        <taxon>Hyphomicrobiales</taxon>
        <taxon>Methylobacteriaceae</taxon>
        <taxon>Methylobacterium</taxon>
    </lineage>
</organism>
<keyword evidence="3" id="KW-1185">Reference proteome</keyword>
<dbReference type="Pfam" id="PF07077">
    <property type="entry name" value="DUF1345"/>
    <property type="match status" value="1"/>
</dbReference>
<keyword evidence="1" id="KW-1133">Transmembrane helix</keyword>
<dbReference type="OrthoDB" id="64737at2"/>
<keyword evidence="1" id="KW-0812">Transmembrane</keyword>
<gene>
    <name evidence="2" type="ORF">MET9862_02901</name>
</gene>
<sequence>MRLPSTARAFWLRPRLLICLVLAVAIALGLPVPTIWPRLLLGWCVGVAAYVALIILQATRGSGETLRRQASQLDDSAFTISIFAVLAAAASCGAVAMLLFGEQEQDPYRIPRVALAVLTLVCAWTFVQVVFTTHYAHVFYGEEDGKSRGGLDFNGDESPDFWDFFYFSVTIGATSQTSDTDITAKHMRRIVTVQTIYAYFFNTSLLALAVNMAAGFAQH</sequence>
<feature type="transmembrane region" description="Helical" evidence="1">
    <location>
        <begin position="77"/>
        <end position="101"/>
    </location>
</feature>
<name>A0A509EDE8_9HYPH</name>
<dbReference type="AlphaFoldDB" id="A0A509EDE8"/>
<reference evidence="2 3" key="1">
    <citation type="submission" date="2019-06" db="EMBL/GenBank/DDBJ databases">
        <authorList>
            <person name="Rodrigo-Torres L."/>
            <person name="Arahal R. D."/>
            <person name="Lucena T."/>
        </authorList>
    </citation>
    <scope>NUCLEOTIDE SEQUENCE [LARGE SCALE GENOMIC DNA]</scope>
    <source>
        <strain evidence="2 3">SB0023/3</strain>
    </source>
</reference>
<protein>
    <recommendedName>
        <fullName evidence="4">DUF1345 domain-containing protein</fullName>
    </recommendedName>
</protein>
<dbReference type="InterPro" id="IPR009781">
    <property type="entry name" value="DUF1345"/>
</dbReference>
<feature type="transmembrane region" description="Helical" evidence="1">
    <location>
        <begin position="39"/>
        <end position="56"/>
    </location>
</feature>
<dbReference type="Proteomes" id="UP000410984">
    <property type="component" value="Unassembled WGS sequence"/>
</dbReference>
<evidence type="ECO:0000313" key="3">
    <source>
        <dbReference type="Proteomes" id="UP000410984"/>
    </source>
</evidence>
<feature type="transmembrane region" description="Helical" evidence="1">
    <location>
        <begin position="196"/>
        <end position="217"/>
    </location>
</feature>
<evidence type="ECO:0008006" key="4">
    <source>
        <dbReference type="Google" id="ProtNLM"/>
    </source>
</evidence>
<dbReference type="RefSeq" id="WP_142583636.1">
    <property type="nucleotide sequence ID" value="NZ_CABFPH010000038.1"/>
</dbReference>